<dbReference type="InterPro" id="IPR047167">
    <property type="entry name" value="NFE2-like"/>
</dbReference>
<dbReference type="GO" id="GO:0000978">
    <property type="term" value="F:RNA polymerase II cis-regulatory region sequence-specific DNA binding"/>
    <property type="evidence" value="ECO:0007669"/>
    <property type="project" value="InterPro"/>
</dbReference>
<dbReference type="PANTHER" id="PTHR24411:SF3">
    <property type="entry name" value="NUCLEAR FACTOR ERYTHROID 2-RELATED FACTOR 2"/>
    <property type="match status" value="1"/>
</dbReference>
<evidence type="ECO:0000313" key="1">
    <source>
        <dbReference type="EMBL" id="KAK7799783.1"/>
    </source>
</evidence>
<organism evidence="1 2">
    <name type="scientific">Myodes glareolus</name>
    <name type="common">Bank vole</name>
    <name type="synonym">Clethrionomys glareolus</name>
    <dbReference type="NCBI Taxonomy" id="447135"/>
    <lineage>
        <taxon>Eukaryota</taxon>
        <taxon>Metazoa</taxon>
        <taxon>Chordata</taxon>
        <taxon>Craniata</taxon>
        <taxon>Vertebrata</taxon>
        <taxon>Euteleostomi</taxon>
        <taxon>Mammalia</taxon>
        <taxon>Eutheria</taxon>
        <taxon>Euarchontoglires</taxon>
        <taxon>Glires</taxon>
        <taxon>Rodentia</taxon>
        <taxon>Myomorpha</taxon>
        <taxon>Muroidea</taxon>
        <taxon>Cricetidae</taxon>
        <taxon>Arvicolinae</taxon>
        <taxon>Myodes</taxon>
    </lineage>
</organism>
<dbReference type="Proteomes" id="UP001488838">
    <property type="component" value="Unassembled WGS sequence"/>
</dbReference>
<dbReference type="GO" id="GO:0005634">
    <property type="term" value="C:nucleus"/>
    <property type="evidence" value="ECO:0007669"/>
    <property type="project" value="TreeGrafter"/>
</dbReference>
<name>A0AAW0HAU6_MYOGA</name>
<dbReference type="EMBL" id="JBBHLL010000591">
    <property type="protein sequence ID" value="KAK7799783.1"/>
    <property type="molecule type" value="Genomic_DNA"/>
</dbReference>
<keyword evidence="2" id="KW-1185">Reference proteome</keyword>
<dbReference type="GO" id="GO:0000981">
    <property type="term" value="F:DNA-binding transcription factor activity, RNA polymerase II-specific"/>
    <property type="evidence" value="ECO:0007669"/>
    <property type="project" value="TreeGrafter"/>
</dbReference>
<dbReference type="GO" id="GO:0034599">
    <property type="term" value="P:cellular response to oxidative stress"/>
    <property type="evidence" value="ECO:0007669"/>
    <property type="project" value="TreeGrafter"/>
</dbReference>
<comment type="caution">
    <text evidence="1">The sequence shown here is derived from an EMBL/GenBank/DDBJ whole genome shotgun (WGS) entry which is preliminary data.</text>
</comment>
<dbReference type="PANTHER" id="PTHR24411">
    <property type="entry name" value="NUCLEAR FACTOR ERYTHROID 2-RELATED FACTOR"/>
    <property type="match status" value="1"/>
</dbReference>
<dbReference type="AlphaFoldDB" id="A0AAW0HAU6"/>
<accession>A0AAW0HAU6</accession>
<evidence type="ECO:0000313" key="2">
    <source>
        <dbReference type="Proteomes" id="UP001488838"/>
    </source>
</evidence>
<gene>
    <name evidence="1" type="ORF">U0070_002907</name>
</gene>
<proteinExistence type="predicted"/>
<reference evidence="1 2" key="1">
    <citation type="journal article" date="2023" name="bioRxiv">
        <title>Conserved and derived expression patterns and positive selection on dental genes reveal complex evolutionary context of ever-growing rodent molars.</title>
        <authorList>
            <person name="Calamari Z.T."/>
            <person name="Song A."/>
            <person name="Cohen E."/>
            <person name="Akter M."/>
            <person name="Roy R.D."/>
            <person name="Hallikas O."/>
            <person name="Christensen M.M."/>
            <person name="Li P."/>
            <person name="Marangoni P."/>
            <person name="Jernvall J."/>
            <person name="Klein O.D."/>
        </authorList>
    </citation>
    <scope>NUCLEOTIDE SEQUENCE [LARGE SCALE GENOMIC DNA]</scope>
    <source>
        <strain evidence="1">V071</strain>
    </source>
</reference>
<sequence>MQQDMEQVWQELHSIPELQCLNTENKLLVETFTVSSPEANLTEMDKEMGSCSPHFLHGFEDSFSSILSTEDASQLNSLDSNPTLNTDFGDEFYSAFVAEPSGGSSMPSSAAVSHSFGNPVQLLSPAQGHRVPVHDLHCENTTAKERPMSPGYQKVPFTKDKHSRRLEAHLTREELRAKALCIPFPVEKNH</sequence>
<protein>
    <submittedName>
        <fullName evidence="1">Uncharacterized protein</fullName>
    </submittedName>
</protein>